<feature type="transmembrane region" description="Helical" evidence="2">
    <location>
        <begin position="419"/>
        <end position="438"/>
    </location>
</feature>
<protein>
    <submittedName>
        <fullName evidence="3">Pentapeptide repeat-containing protein</fullName>
    </submittedName>
</protein>
<dbReference type="PANTHER" id="PTHR14136:SF17">
    <property type="entry name" value="BTB_POZ DOMAIN-CONTAINING PROTEIN KCTD9"/>
    <property type="match status" value="1"/>
</dbReference>
<dbReference type="OrthoDB" id="4775025at2"/>
<evidence type="ECO:0000256" key="2">
    <source>
        <dbReference type="SAM" id="Phobius"/>
    </source>
</evidence>
<dbReference type="SUPFAM" id="SSF141571">
    <property type="entry name" value="Pentapeptide repeat-like"/>
    <property type="match status" value="1"/>
</dbReference>
<dbReference type="Pfam" id="PF00805">
    <property type="entry name" value="Pentapeptide"/>
    <property type="match status" value="1"/>
</dbReference>
<proteinExistence type="predicted"/>
<sequence length="538" mass="58897">MQQARDRRAHGGGKPGDPSRRALPGRAQGGSAPPRAVRGGRRRRPAGAARNGRGTDRPAGRPAEPGVVLPRCDARTPVAGAGPGGLAAHPVAVRAARPGDAPVVQLRRTGFRKRETGTDRLRDHGPPAHPRTRLRGGVLLPQRVPDRVSPYRTQHQGLHQQIPDAQAAPGGRRQAVVTSFQGRWEPRSFAGQTFIGVDFSNRCLVGADFSGAVCKDCDFSDSDLSMANFSGADLYRCKFLRSVLYAVELDGANLTRADFRGAYTYGWLLNDSANVTYASLLGFELESRRRSVSFSADDPQNVREIPFGQVIPDTAELCRRSYQVGRFSFTFDDLDAQEAALQRSQIYNRLKRLYRENHNGQAALHCQFYERYYLTRSFYKYSPLTGGQYRDQIARTVVRTVFSYATEWLSGYGVRPLRIVRNLATLFAAFLLMAWLITGSSTGSGVIYQGPGIAVQASAGADTGASRRTVVQRSDDLGKDGSDIGRLAQYSALALISPELNQFTPYGAMIPLALVYFALSACLLALLFSSVFLRLLSE</sequence>
<organism evidence="3 4">
    <name type="scientific">Streptomyces inhibens</name>
    <dbReference type="NCBI Taxonomy" id="2293571"/>
    <lineage>
        <taxon>Bacteria</taxon>
        <taxon>Bacillati</taxon>
        <taxon>Actinomycetota</taxon>
        <taxon>Actinomycetes</taxon>
        <taxon>Kitasatosporales</taxon>
        <taxon>Streptomycetaceae</taxon>
        <taxon>Streptomyces</taxon>
    </lineage>
</organism>
<accession>A0A371PZS0</accession>
<gene>
    <name evidence="3" type="ORF">DY245_24160</name>
</gene>
<reference evidence="3 4" key="1">
    <citation type="submission" date="2018-08" db="EMBL/GenBank/DDBJ databases">
        <title>Streptomyces NEAU-D10 sp. nov., a novel Actinomycete isolated from soil.</title>
        <authorList>
            <person name="Jin L."/>
        </authorList>
    </citation>
    <scope>NUCLEOTIDE SEQUENCE [LARGE SCALE GENOMIC DNA]</scope>
    <source>
        <strain evidence="3 4">NEAU-D10</strain>
    </source>
</reference>
<dbReference type="Gene3D" id="2.160.20.80">
    <property type="entry name" value="E3 ubiquitin-protein ligase SopA"/>
    <property type="match status" value="1"/>
</dbReference>
<dbReference type="EMBL" id="QUAC01000194">
    <property type="protein sequence ID" value="REK87914.1"/>
    <property type="molecule type" value="Genomic_DNA"/>
</dbReference>
<evidence type="ECO:0000313" key="3">
    <source>
        <dbReference type="EMBL" id="REK87914.1"/>
    </source>
</evidence>
<keyword evidence="2" id="KW-0472">Membrane</keyword>
<keyword evidence="2" id="KW-0812">Transmembrane</keyword>
<feature type="transmembrane region" description="Helical" evidence="2">
    <location>
        <begin position="513"/>
        <end position="536"/>
    </location>
</feature>
<keyword evidence="2" id="KW-1133">Transmembrane helix</keyword>
<dbReference type="AlphaFoldDB" id="A0A371PZS0"/>
<dbReference type="InterPro" id="IPR051082">
    <property type="entry name" value="Pentapeptide-BTB/POZ_domain"/>
</dbReference>
<dbReference type="PANTHER" id="PTHR14136">
    <property type="entry name" value="BTB_POZ DOMAIN-CONTAINING PROTEIN KCTD9"/>
    <property type="match status" value="1"/>
</dbReference>
<dbReference type="InterPro" id="IPR001646">
    <property type="entry name" value="5peptide_repeat"/>
</dbReference>
<name>A0A371PZS0_STRIH</name>
<evidence type="ECO:0000256" key="1">
    <source>
        <dbReference type="SAM" id="MobiDB-lite"/>
    </source>
</evidence>
<dbReference type="Proteomes" id="UP000262477">
    <property type="component" value="Unassembled WGS sequence"/>
</dbReference>
<keyword evidence="4" id="KW-1185">Reference proteome</keyword>
<feature type="region of interest" description="Disordered" evidence="1">
    <location>
        <begin position="1"/>
        <end position="70"/>
    </location>
</feature>
<evidence type="ECO:0000313" key="4">
    <source>
        <dbReference type="Proteomes" id="UP000262477"/>
    </source>
</evidence>
<comment type="caution">
    <text evidence="3">The sequence shown here is derived from an EMBL/GenBank/DDBJ whole genome shotgun (WGS) entry which is preliminary data.</text>
</comment>